<feature type="transmembrane region" description="Helical" evidence="6">
    <location>
        <begin position="349"/>
        <end position="367"/>
    </location>
</feature>
<feature type="transmembrane region" description="Helical" evidence="6">
    <location>
        <begin position="406"/>
        <end position="425"/>
    </location>
</feature>
<gene>
    <name evidence="7" type="ORF">SAMN02927916_3616</name>
</gene>
<feature type="transmembrane region" description="Helical" evidence="6">
    <location>
        <begin position="190"/>
        <end position="208"/>
    </location>
</feature>
<feature type="transmembrane region" description="Helical" evidence="6">
    <location>
        <begin position="51"/>
        <end position="73"/>
    </location>
</feature>
<sequence length="513" mass="58784">MEDNSRVKKSLKNAKFALFFYCCNLILQFFYRKVFLNYLGAEVLGLNTTAMNLLQFLNLAEMGVGAAISYSLYKPLAADDHKQINDIVSVQGYLYSRIGILVGILAIILMFFFPYFFSDIKVPLWYAYATFGVLLLSALIGYFLNYQQIVLISDQKEFKLNYALQGVKIVKVIIQILFIFLFSYGYIWWIFWELIAVLATVFGIKYVLHLEYPWLKTSIASGKKLLNEYPQITHKTKQLITHKIAGFALNESGPLIIFAFTSLSFIASYGNYLLVIAGITALLGAVFNSTNAGVGNLVSQASIDRILVVFEELFTLRFFLTSIACYGVYKFTPIFITYWVGKEYLLEKSNLILLVLIMFINITRLTVDSFLNAYGLFKDIAAPIVETIVNIGLSVLLGYFYGINGVLIGVLSSLFIIVLLWKPFFLFKSGFKQNVIKYFKMYFKLFLIVLFVFVSTEYLVNILAINPYGTIFDFILYSLITIFIFFILLLIGFAIFTRGMRNFYFRCKTYLIK</sequence>
<evidence type="ECO:0000256" key="2">
    <source>
        <dbReference type="ARBA" id="ARBA00022475"/>
    </source>
</evidence>
<dbReference type="PANTHER" id="PTHR30250:SF26">
    <property type="entry name" value="PSMA PROTEIN"/>
    <property type="match status" value="1"/>
</dbReference>
<comment type="subcellular location">
    <subcellularLocation>
        <location evidence="1">Cell membrane</location>
        <topology evidence="1">Multi-pass membrane protein</topology>
    </subcellularLocation>
</comment>
<keyword evidence="5 6" id="KW-0472">Membrane</keyword>
<reference evidence="7 8" key="1">
    <citation type="submission" date="2016-10" db="EMBL/GenBank/DDBJ databases">
        <authorList>
            <person name="Varghese N."/>
            <person name="Submissions S."/>
        </authorList>
    </citation>
    <scope>NUCLEOTIDE SEQUENCE [LARGE SCALE GENOMIC DNA]</scope>
    <source>
        <strain evidence="7 8">CGMCC 1.6859</strain>
    </source>
</reference>
<evidence type="ECO:0008006" key="9">
    <source>
        <dbReference type="Google" id="ProtNLM"/>
    </source>
</evidence>
<evidence type="ECO:0000256" key="5">
    <source>
        <dbReference type="ARBA" id="ARBA00023136"/>
    </source>
</evidence>
<keyword evidence="8" id="KW-1185">Reference proteome</keyword>
<feature type="transmembrane region" description="Helical" evidence="6">
    <location>
        <begin position="94"/>
        <end position="117"/>
    </location>
</feature>
<evidence type="ECO:0000313" key="8">
    <source>
        <dbReference type="Proteomes" id="UP000199307"/>
    </source>
</evidence>
<feature type="transmembrane region" description="Helical" evidence="6">
    <location>
        <begin position="12"/>
        <end position="31"/>
    </location>
</feature>
<keyword evidence="2" id="KW-1003">Cell membrane</keyword>
<name>A0ABY0LZR6_9FLAO</name>
<evidence type="ECO:0000256" key="1">
    <source>
        <dbReference type="ARBA" id="ARBA00004651"/>
    </source>
</evidence>
<dbReference type="PANTHER" id="PTHR30250">
    <property type="entry name" value="PST FAMILY PREDICTED COLANIC ACID TRANSPORTER"/>
    <property type="match status" value="1"/>
</dbReference>
<dbReference type="RefSeq" id="WP_091134540.1">
    <property type="nucleotide sequence ID" value="NZ_CP023642.1"/>
</dbReference>
<evidence type="ECO:0000256" key="4">
    <source>
        <dbReference type="ARBA" id="ARBA00022989"/>
    </source>
</evidence>
<feature type="transmembrane region" description="Helical" evidence="6">
    <location>
        <begin position="166"/>
        <end position="184"/>
    </location>
</feature>
<keyword evidence="3 6" id="KW-0812">Transmembrane</keyword>
<evidence type="ECO:0000256" key="3">
    <source>
        <dbReference type="ARBA" id="ARBA00022692"/>
    </source>
</evidence>
<evidence type="ECO:0000313" key="7">
    <source>
        <dbReference type="EMBL" id="SCY84845.1"/>
    </source>
</evidence>
<proteinExistence type="predicted"/>
<protein>
    <recommendedName>
        <fullName evidence="9">Sugar transporter</fullName>
    </recommendedName>
</protein>
<feature type="transmembrane region" description="Helical" evidence="6">
    <location>
        <begin position="445"/>
        <end position="468"/>
    </location>
</feature>
<accession>A0ABY0LZR6</accession>
<organism evidence="7 8">
    <name type="scientific">Flavobacterium anhuiense</name>
    <dbReference type="NCBI Taxonomy" id="459526"/>
    <lineage>
        <taxon>Bacteria</taxon>
        <taxon>Pseudomonadati</taxon>
        <taxon>Bacteroidota</taxon>
        <taxon>Flavobacteriia</taxon>
        <taxon>Flavobacteriales</taxon>
        <taxon>Flavobacteriaceae</taxon>
        <taxon>Flavobacterium</taxon>
    </lineage>
</organism>
<dbReference type="Proteomes" id="UP000199307">
    <property type="component" value="Unassembled WGS sequence"/>
</dbReference>
<dbReference type="InterPro" id="IPR050833">
    <property type="entry name" value="Poly_Biosynth_Transport"/>
</dbReference>
<feature type="transmembrane region" description="Helical" evidence="6">
    <location>
        <begin position="474"/>
        <end position="496"/>
    </location>
</feature>
<dbReference type="EMBL" id="FMVC01000006">
    <property type="protein sequence ID" value="SCY84845.1"/>
    <property type="molecule type" value="Genomic_DNA"/>
</dbReference>
<feature type="transmembrane region" description="Helical" evidence="6">
    <location>
        <begin position="123"/>
        <end position="145"/>
    </location>
</feature>
<keyword evidence="4 6" id="KW-1133">Transmembrane helix</keyword>
<comment type="caution">
    <text evidence="7">The sequence shown here is derived from an EMBL/GenBank/DDBJ whole genome shotgun (WGS) entry which is preliminary data.</text>
</comment>
<feature type="transmembrane region" description="Helical" evidence="6">
    <location>
        <begin position="272"/>
        <end position="294"/>
    </location>
</feature>
<evidence type="ECO:0000256" key="6">
    <source>
        <dbReference type="SAM" id="Phobius"/>
    </source>
</evidence>